<dbReference type="Gene3D" id="1.10.287.950">
    <property type="entry name" value="Methyl-accepting chemotaxis protein"/>
    <property type="match status" value="1"/>
</dbReference>
<dbReference type="CDD" id="cd11386">
    <property type="entry name" value="MCP_signal"/>
    <property type="match status" value="1"/>
</dbReference>
<evidence type="ECO:0000256" key="4">
    <source>
        <dbReference type="SAM" id="Coils"/>
    </source>
</evidence>
<dbReference type="SMART" id="SM00283">
    <property type="entry name" value="MA"/>
    <property type="match status" value="1"/>
</dbReference>
<keyword evidence="3" id="KW-0807">Transducer</keyword>
<dbReference type="InterPro" id="IPR004089">
    <property type="entry name" value="MCPsignal_dom"/>
</dbReference>
<keyword evidence="4" id="KW-0175">Coiled coil</keyword>
<dbReference type="RefSeq" id="WP_050060014.1">
    <property type="nucleotide sequence ID" value="NZ_JACHEK010000012.1"/>
</dbReference>
<keyword evidence="6" id="KW-1133">Transmembrane helix</keyword>
<evidence type="ECO:0000256" key="3">
    <source>
        <dbReference type="PROSITE-ProRule" id="PRU00284"/>
    </source>
</evidence>
<dbReference type="PANTHER" id="PTHR43531:SF14">
    <property type="entry name" value="METHYL-ACCEPTING CHEMOTAXIS PROTEIN I-RELATED"/>
    <property type="match status" value="1"/>
</dbReference>
<feature type="transmembrane region" description="Helical" evidence="6">
    <location>
        <begin position="193"/>
        <end position="212"/>
    </location>
</feature>
<organism evidence="8 9">
    <name type="scientific">Silvibacterium bohemicum</name>
    <dbReference type="NCBI Taxonomy" id="1577686"/>
    <lineage>
        <taxon>Bacteria</taxon>
        <taxon>Pseudomonadati</taxon>
        <taxon>Acidobacteriota</taxon>
        <taxon>Terriglobia</taxon>
        <taxon>Terriglobales</taxon>
        <taxon>Acidobacteriaceae</taxon>
        <taxon>Silvibacterium</taxon>
    </lineage>
</organism>
<evidence type="ECO:0000256" key="5">
    <source>
        <dbReference type="SAM" id="MobiDB-lite"/>
    </source>
</evidence>
<comment type="similarity">
    <text evidence="2">Belongs to the methyl-accepting chemotaxis (MCP) protein family.</text>
</comment>
<dbReference type="GO" id="GO:0004888">
    <property type="term" value="F:transmembrane signaling receptor activity"/>
    <property type="evidence" value="ECO:0007669"/>
    <property type="project" value="InterPro"/>
</dbReference>
<feature type="region of interest" description="Disordered" evidence="5">
    <location>
        <begin position="244"/>
        <end position="281"/>
    </location>
</feature>
<feature type="domain" description="Methyl-accepting transducer" evidence="7">
    <location>
        <begin position="229"/>
        <end position="458"/>
    </location>
</feature>
<evidence type="ECO:0000313" key="9">
    <source>
        <dbReference type="Proteomes" id="UP000538666"/>
    </source>
</evidence>
<keyword evidence="9" id="KW-1185">Reference proteome</keyword>
<keyword evidence="6" id="KW-0472">Membrane</keyword>
<name>A0A841K381_9BACT</name>
<evidence type="ECO:0000256" key="1">
    <source>
        <dbReference type="ARBA" id="ARBA00022481"/>
    </source>
</evidence>
<dbReference type="Proteomes" id="UP000538666">
    <property type="component" value="Unassembled WGS sequence"/>
</dbReference>
<dbReference type="SUPFAM" id="SSF58104">
    <property type="entry name" value="Methyl-accepting chemotaxis protein (MCP) signaling domain"/>
    <property type="match status" value="1"/>
</dbReference>
<dbReference type="AlphaFoldDB" id="A0A841K381"/>
<feature type="coiled-coil region" evidence="4">
    <location>
        <begin position="444"/>
        <end position="474"/>
    </location>
</feature>
<accession>A0A841K381</accession>
<protein>
    <submittedName>
        <fullName evidence="8">Methyl-accepting chemotaxis protein/methyl-accepting chemotaxis protein-1 (Serine sensor receptor)</fullName>
    </submittedName>
</protein>
<dbReference type="EMBL" id="JACHEK010000012">
    <property type="protein sequence ID" value="MBB6147027.1"/>
    <property type="molecule type" value="Genomic_DNA"/>
</dbReference>
<dbReference type="PRINTS" id="PR00260">
    <property type="entry name" value="CHEMTRNSDUCR"/>
</dbReference>
<proteinExistence type="inferred from homology"/>
<evidence type="ECO:0000256" key="6">
    <source>
        <dbReference type="SAM" id="Phobius"/>
    </source>
</evidence>
<sequence>MKNMTIGKKLYSTFGMMALLTLAAGGLAIYNIGNLGNSVQQLGGHWVRAAYLTGRTDTLTADLIGFSRAILIRGYMKDSDSARSLHDQYVAGLAQLRQETDELKSITKDPETLDIEQHEILDKLATFSELNDEMYDLVLKGDLQAASAVFANKLVPIGLEIRKSGDKLAELEGKLGSDYSADAVSAVGPARTFSLVMILLSLGIGVVGVYVVRGIAKTLGDSVAELRDGSEQVASAASQVSSSSQSLAQGSSEQAASLEETSASSEEINSMARKNTDNSRRTAQLLSQSIEKVNMANRYLDEMVVSMDEINTSSGKISKIIKVIDEIAFQTNILALNAAVEAARAGEAGMGFAVVADEVRSLAQRSAQAAKDTATLIEDSIAKSSEGKGKVDQVAAAIRTITEESANIKVMVDEVSLGSEEQSRGIEQIGRAIAQMEQVTQTTAANAEESAAAAEELNAQSETLKEIVARLQSMVDSNGGPIPYRGLQVSSQRKKTPIAPRPMAVKPQQPARTFKPQRMSAFDEPVSKVSSKEESFPLEESFRSF</sequence>
<evidence type="ECO:0000313" key="8">
    <source>
        <dbReference type="EMBL" id="MBB6147027.1"/>
    </source>
</evidence>
<evidence type="ECO:0000256" key="2">
    <source>
        <dbReference type="ARBA" id="ARBA00029447"/>
    </source>
</evidence>
<dbReference type="InterPro" id="IPR051310">
    <property type="entry name" value="MCP_chemotaxis"/>
</dbReference>
<feature type="compositionally biased region" description="Low complexity" evidence="5">
    <location>
        <begin position="244"/>
        <end position="267"/>
    </location>
</feature>
<dbReference type="PANTHER" id="PTHR43531">
    <property type="entry name" value="PROTEIN ICFG"/>
    <property type="match status" value="1"/>
</dbReference>
<dbReference type="OrthoDB" id="113130at2"/>
<evidence type="ECO:0000259" key="7">
    <source>
        <dbReference type="PROSITE" id="PS50111"/>
    </source>
</evidence>
<dbReference type="Pfam" id="PF12729">
    <property type="entry name" value="4HB_MCP_1"/>
    <property type="match status" value="1"/>
</dbReference>
<dbReference type="InterPro" id="IPR024478">
    <property type="entry name" value="HlyB_4HB_MCP"/>
</dbReference>
<gene>
    <name evidence="8" type="ORF">HNQ77_005012</name>
</gene>
<dbReference type="GO" id="GO:0007165">
    <property type="term" value="P:signal transduction"/>
    <property type="evidence" value="ECO:0007669"/>
    <property type="project" value="UniProtKB-KW"/>
</dbReference>
<dbReference type="InterPro" id="IPR004090">
    <property type="entry name" value="Chemotax_Me-accpt_rcpt"/>
</dbReference>
<keyword evidence="1" id="KW-0488">Methylation</keyword>
<dbReference type="PROSITE" id="PS50111">
    <property type="entry name" value="CHEMOTAXIS_TRANSDUC_2"/>
    <property type="match status" value="1"/>
</dbReference>
<keyword evidence="8" id="KW-0675">Receptor</keyword>
<keyword evidence="6" id="KW-0812">Transmembrane</keyword>
<dbReference type="GO" id="GO:0005886">
    <property type="term" value="C:plasma membrane"/>
    <property type="evidence" value="ECO:0007669"/>
    <property type="project" value="TreeGrafter"/>
</dbReference>
<feature type="region of interest" description="Disordered" evidence="5">
    <location>
        <begin position="479"/>
        <end position="545"/>
    </location>
</feature>
<feature type="compositionally biased region" description="Basic and acidic residues" evidence="5">
    <location>
        <begin position="530"/>
        <end position="545"/>
    </location>
</feature>
<dbReference type="Pfam" id="PF00015">
    <property type="entry name" value="MCPsignal"/>
    <property type="match status" value="1"/>
</dbReference>
<dbReference type="GO" id="GO:0006935">
    <property type="term" value="P:chemotaxis"/>
    <property type="evidence" value="ECO:0007669"/>
    <property type="project" value="InterPro"/>
</dbReference>
<reference evidence="8 9" key="1">
    <citation type="submission" date="2020-08" db="EMBL/GenBank/DDBJ databases">
        <title>Genomic Encyclopedia of Type Strains, Phase IV (KMG-IV): sequencing the most valuable type-strain genomes for metagenomic binning, comparative biology and taxonomic classification.</title>
        <authorList>
            <person name="Goeker M."/>
        </authorList>
    </citation>
    <scope>NUCLEOTIDE SEQUENCE [LARGE SCALE GENOMIC DNA]</scope>
    <source>
        <strain evidence="8 9">DSM 103733</strain>
    </source>
</reference>
<comment type="caution">
    <text evidence="8">The sequence shown here is derived from an EMBL/GenBank/DDBJ whole genome shotgun (WGS) entry which is preliminary data.</text>
</comment>